<dbReference type="AlphaFoldDB" id="A0AAN4Q8I3"/>
<name>A0AAN4Q8I3_PSESF</name>
<proteinExistence type="predicted"/>
<accession>A0AAN4Q8I3</accession>
<evidence type="ECO:0000313" key="2">
    <source>
        <dbReference type="Proteomes" id="UP000248291"/>
    </source>
</evidence>
<organism evidence="1 2">
    <name type="scientific">Pseudomonas syringae pv. actinidiae</name>
    <dbReference type="NCBI Taxonomy" id="103796"/>
    <lineage>
        <taxon>Bacteria</taxon>
        <taxon>Pseudomonadati</taxon>
        <taxon>Pseudomonadota</taxon>
        <taxon>Gammaproteobacteria</taxon>
        <taxon>Pseudomonadales</taxon>
        <taxon>Pseudomonadaceae</taxon>
        <taxon>Pseudomonas</taxon>
        <taxon>Pseudomonas syringae</taxon>
    </lineage>
</organism>
<reference evidence="1 2" key="1">
    <citation type="submission" date="2018-04" db="EMBL/GenBank/DDBJ databases">
        <title>Draft genome sequence of Pseudomonas syringae pv. actinidiae biovar 3 strains isolated from kiwifruit in Kagawa prefecture.</title>
        <authorList>
            <person name="Tabuchi M."/>
            <person name="Saito M."/>
            <person name="Fujiwara S."/>
            <person name="Sasa N."/>
            <person name="Akimitsu K."/>
            <person name="Gomi K."/>
            <person name="Konishi-Sugita S."/>
            <person name="Hamano K."/>
            <person name="Kataoka I."/>
        </authorList>
    </citation>
    <scope>NUCLEOTIDE SEQUENCE [LARGE SCALE GENOMIC DNA]</scope>
    <source>
        <strain evidence="1 2">MAFF212211</strain>
    </source>
</reference>
<sequence>MIRHQRLSPDLSMPASRLGELAFACLFQAVMTRHVRGQTTRHTASPPVT</sequence>
<dbReference type="EMBL" id="BGKA01000215">
    <property type="protein sequence ID" value="GBH19509.1"/>
    <property type="molecule type" value="Genomic_DNA"/>
</dbReference>
<dbReference type="Proteomes" id="UP000248291">
    <property type="component" value="Unassembled WGS sequence"/>
</dbReference>
<evidence type="ECO:0000313" key="1">
    <source>
        <dbReference type="EMBL" id="GBH19509.1"/>
    </source>
</evidence>
<comment type="caution">
    <text evidence="1">The sequence shown here is derived from an EMBL/GenBank/DDBJ whole genome shotgun (WGS) entry which is preliminary data.</text>
</comment>
<gene>
    <name evidence="1" type="ORF">KPSA3_05520</name>
</gene>
<protein>
    <submittedName>
        <fullName evidence="1">Uncharacterized protein</fullName>
    </submittedName>
</protein>